<dbReference type="EMBL" id="LOCM01000032">
    <property type="protein sequence ID" value="PND47090.1"/>
    <property type="molecule type" value="Genomic_DNA"/>
</dbReference>
<evidence type="ECO:0000256" key="1">
    <source>
        <dbReference type="ARBA" id="ARBA00022679"/>
    </source>
</evidence>
<dbReference type="RefSeq" id="WP_102778015.1">
    <property type="nucleotide sequence ID" value="NZ_CBCSGP010000006.1"/>
</dbReference>
<feature type="domain" description="Thiamin pyrophosphokinase thiamin-binding" evidence="6">
    <location>
        <begin position="139"/>
        <end position="202"/>
    </location>
</feature>
<dbReference type="GO" id="GO:0004788">
    <property type="term" value="F:thiamine diphosphokinase activity"/>
    <property type="evidence" value="ECO:0007669"/>
    <property type="project" value="UniProtKB-UniRule"/>
</dbReference>
<dbReference type="Gene3D" id="3.40.50.10240">
    <property type="entry name" value="Thiamin pyrophosphokinase, catalytic domain"/>
    <property type="match status" value="1"/>
</dbReference>
<proteinExistence type="predicted"/>
<accession>A0A2N8LAB2</accession>
<keyword evidence="4" id="KW-0067">ATP-binding</keyword>
<dbReference type="OrthoDB" id="9804377at2"/>
<dbReference type="Pfam" id="PF04263">
    <property type="entry name" value="TPK_catalytic"/>
    <property type="match status" value="1"/>
</dbReference>
<keyword evidence="2" id="KW-0547">Nucleotide-binding</keyword>
<dbReference type="SMART" id="SM00983">
    <property type="entry name" value="TPK_B1_binding"/>
    <property type="match status" value="1"/>
</dbReference>
<dbReference type="PANTHER" id="PTHR41299:SF1">
    <property type="entry name" value="THIAMINE PYROPHOSPHOKINASE"/>
    <property type="match status" value="1"/>
</dbReference>
<evidence type="ECO:0000256" key="4">
    <source>
        <dbReference type="ARBA" id="ARBA00022840"/>
    </source>
</evidence>
<evidence type="ECO:0000313" key="8">
    <source>
        <dbReference type="Proteomes" id="UP000235963"/>
    </source>
</evidence>
<dbReference type="AlphaFoldDB" id="A0A2N8LAB2"/>
<comment type="caution">
    <text evidence="7">The sequence shown here is derived from an EMBL/GenBank/DDBJ whole genome shotgun (WGS) entry which is preliminary data.</text>
</comment>
<dbReference type="InterPro" id="IPR007371">
    <property type="entry name" value="TPK_catalytic"/>
</dbReference>
<evidence type="ECO:0000313" key="7">
    <source>
        <dbReference type="EMBL" id="PND47090.1"/>
    </source>
</evidence>
<dbReference type="GO" id="GO:0030975">
    <property type="term" value="F:thiamine binding"/>
    <property type="evidence" value="ECO:0007669"/>
    <property type="project" value="InterPro"/>
</dbReference>
<dbReference type="GO" id="GO:0009229">
    <property type="term" value="P:thiamine diphosphate biosynthetic process"/>
    <property type="evidence" value="ECO:0007669"/>
    <property type="project" value="InterPro"/>
</dbReference>
<evidence type="ECO:0000256" key="2">
    <source>
        <dbReference type="ARBA" id="ARBA00022741"/>
    </source>
</evidence>
<evidence type="ECO:0000256" key="5">
    <source>
        <dbReference type="NCBIfam" id="TIGR01378"/>
    </source>
</evidence>
<dbReference type="InterPro" id="IPR007373">
    <property type="entry name" value="Thiamin_PyroPKinase_B1-bd"/>
</dbReference>
<evidence type="ECO:0000256" key="3">
    <source>
        <dbReference type="ARBA" id="ARBA00022777"/>
    </source>
</evidence>
<dbReference type="InterPro" id="IPR006282">
    <property type="entry name" value="Thi_PPkinase"/>
</dbReference>
<name>A0A2N8LAB2_9STRE</name>
<reference evidence="7 8" key="1">
    <citation type="submission" date="2015-12" db="EMBL/GenBank/DDBJ databases">
        <title>Streptococcus penaeicida sp. nov.</title>
        <authorList>
            <person name="Gomez-Gil B."/>
            <person name="Morales-Covarrubias M."/>
        </authorList>
    </citation>
    <scope>NUCLEOTIDE SEQUENCE [LARGE SCALE GENOMIC DNA]</scope>
    <source>
        <strain evidence="7 8">CAIM 1838</strain>
    </source>
</reference>
<dbReference type="Proteomes" id="UP000235963">
    <property type="component" value="Unassembled WGS sequence"/>
</dbReference>
<dbReference type="GO" id="GO:0016301">
    <property type="term" value="F:kinase activity"/>
    <property type="evidence" value="ECO:0007669"/>
    <property type="project" value="UniProtKB-KW"/>
</dbReference>
<keyword evidence="1" id="KW-0808">Transferase</keyword>
<dbReference type="Pfam" id="PF04265">
    <property type="entry name" value="TPK_B1_binding"/>
    <property type="match status" value="1"/>
</dbReference>
<dbReference type="CDD" id="cd07995">
    <property type="entry name" value="TPK"/>
    <property type="match status" value="1"/>
</dbReference>
<organism evidence="7 8">
    <name type="scientific">Streptococcus penaeicida</name>
    <dbReference type="NCBI Taxonomy" id="1765960"/>
    <lineage>
        <taxon>Bacteria</taxon>
        <taxon>Bacillati</taxon>
        <taxon>Bacillota</taxon>
        <taxon>Bacilli</taxon>
        <taxon>Lactobacillales</taxon>
        <taxon>Streptococcaceae</taxon>
        <taxon>Streptococcus</taxon>
    </lineage>
</organism>
<keyword evidence="8" id="KW-1185">Reference proteome</keyword>
<gene>
    <name evidence="7" type="ORF">AT575_08695</name>
</gene>
<dbReference type="SUPFAM" id="SSF63999">
    <property type="entry name" value="Thiamin pyrophosphokinase, catalytic domain"/>
    <property type="match status" value="1"/>
</dbReference>
<dbReference type="EC" id="2.7.6.2" evidence="5"/>
<evidence type="ECO:0000259" key="6">
    <source>
        <dbReference type="SMART" id="SM00983"/>
    </source>
</evidence>
<dbReference type="GO" id="GO:0005524">
    <property type="term" value="F:ATP binding"/>
    <property type="evidence" value="ECO:0007669"/>
    <property type="project" value="UniProtKB-KW"/>
</dbReference>
<dbReference type="PANTHER" id="PTHR41299">
    <property type="entry name" value="THIAMINE PYROPHOSPHOKINASE"/>
    <property type="match status" value="1"/>
</dbReference>
<keyword evidence="3 7" id="KW-0418">Kinase</keyword>
<protein>
    <recommendedName>
        <fullName evidence="5">Thiamine diphosphokinase</fullName>
        <ecNumber evidence="5">2.7.6.2</ecNumber>
    </recommendedName>
</protein>
<dbReference type="InterPro" id="IPR036759">
    <property type="entry name" value="TPK_catalytic_sf"/>
</dbReference>
<dbReference type="NCBIfam" id="TIGR01378">
    <property type="entry name" value="thi_PPkinase"/>
    <property type="match status" value="1"/>
</dbReference>
<dbReference type="GO" id="GO:0006772">
    <property type="term" value="P:thiamine metabolic process"/>
    <property type="evidence" value="ECO:0007669"/>
    <property type="project" value="UniProtKB-UniRule"/>
</dbReference>
<sequence>MPKIALVAGGDFSGIFGEFDYFVGIDRGNLHLMAGNFPIDYAIGDFDSVSAQELSDIKERAKKFQQAPAEKNDTDTELALKMIFQEFPDAQVTIFAAFGGRLDHLMSNLYLPSDPEIEPFMSQIQLMDAQNIVQFRPSGSHLVKEVKGMKYVSFMSESQSPLTIRGAKYDLDASNYFQKKVYSSNEFIGQAIEVSTQTGYIIIIQSKDRS</sequence>
<dbReference type="InterPro" id="IPR053149">
    <property type="entry name" value="TPK"/>
</dbReference>